<dbReference type="EMBL" id="CP070496">
    <property type="protein sequence ID" value="QSB05463.1"/>
    <property type="molecule type" value="Genomic_DNA"/>
</dbReference>
<name>A0A895XPJ4_9ACTN</name>
<dbReference type="Pfam" id="PF03777">
    <property type="entry name" value="ChpA-C"/>
    <property type="match status" value="4"/>
</dbReference>
<dbReference type="AlphaFoldDB" id="A0A895XPJ4"/>
<evidence type="ECO:0000313" key="7">
    <source>
        <dbReference type="Proteomes" id="UP000662939"/>
    </source>
</evidence>
<keyword evidence="1" id="KW-0134">Cell wall</keyword>
<feature type="signal peptide" evidence="4">
    <location>
        <begin position="1"/>
        <end position="30"/>
    </location>
</feature>
<evidence type="ECO:0000313" key="6">
    <source>
        <dbReference type="EMBL" id="QSB05463.1"/>
    </source>
</evidence>
<gene>
    <name evidence="6" type="ORF">JQS30_00515</name>
</gene>
<dbReference type="Proteomes" id="UP000662939">
    <property type="component" value="Chromosome"/>
</dbReference>
<keyword evidence="7" id="KW-1185">Reference proteome</keyword>
<feature type="chain" id="PRO_5034350439" evidence="4">
    <location>
        <begin position="31"/>
        <end position="316"/>
    </location>
</feature>
<evidence type="ECO:0000259" key="5">
    <source>
        <dbReference type="PROSITE" id="PS51884"/>
    </source>
</evidence>
<dbReference type="KEGG" id="nav:JQS30_00515"/>
<feature type="domain" description="Chaplin" evidence="5">
    <location>
        <begin position="37"/>
        <end position="77"/>
    </location>
</feature>
<accession>A0A895XPJ4</accession>
<evidence type="ECO:0000256" key="4">
    <source>
        <dbReference type="SAM" id="SignalP"/>
    </source>
</evidence>
<evidence type="ECO:0000256" key="3">
    <source>
        <dbReference type="ARBA" id="ARBA00023087"/>
    </source>
</evidence>
<sequence>MNNNWARRAGQTSALAAGALLVAGTGAAHADAVSHDNVGAGNGNQVIAPIQAPINICGNALAILGAANAGCVGGASATNNAETGGADLHSHDNVGLLNGNQVYLPVQAPVDISGNAGAAGGAANAYSTGGSSAVIEESGHVEESLHTHDNVGALSGNQAEVPVQIPINACGNAVAAGGAANASCEGGADATYNGSADLHSHDNVGLGNGNQLFAPIQVPINVCGNAIAVLGAANASCEGGSSAVINPPEEDGGKGDWDKGGKWDTHAWAEQSDVVEESLPLVGDLTSTVPGADIVDGLLGTGPQQPVVPANLVQGV</sequence>
<keyword evidence="2" id="KW-0130">Cell adhesion</keyword>
<evidence type="ECO:0000256" key="2">
    <source>
        <dbReference type="ARBA" id="ARBA00022889"/>
    </source>
</evidence>
<feature type="domain" description="Chaplin" evidence="5">
    <location>
        <begin position="150"/>
        <end position="190"/>
    </location>
</feature>
<dbReference type="InterPro" id="IPR005528">
    <property type="entry name" value="ChpA-H"/>
</dbReference>
<reference evidence="6" key="1">
    <citation type="submission" date="2021-02" db="EMBL/GenBank/DDBJ databases">
        <title>Natronoglycomyces albus gen. nov., sp. nov, a haloalkaliphilic actinobacterium from a soda solonchak soil.</title>
        <authorList>
            <person name="Sorokin D.Y."/>
            <person name="Khijniak T.V."/>
            <person name="Zakharycheva A.P."/>
            <person name="Boueva O.V."/>
            <person name="Ariskina E.V."/>
            <person name="Hahnke R.L."/>
            <person name="Bunk B."/>
            <person name="Sproer C."/>
            <person name="Schumann P."/>
            <person name="Evtushenko L.I."/>
            <person name="Kublanov I.V."/>
        </authorList>
    </citation>
    <scope>NUCLEOTIDE SEQUENCE</scope>
    <source>
        <strain evidence="6">DSM 106290</strain>
    </source>
</reference>
<dbReference type="PROSITE" id="PS51884">
    <property type="entry name" value="CHAPLIN"/>
    <property type="match status" value="4"/>
</dbReference>
<dbReference type="RefSeq" id="WP_213171471.1">
    <property type="nucleotide sequence ID" value="NZ_CP070496.1"/>
</dbReference>
<proteinExistence type="predicted"/>
<feature type="domain" description="Chaplin" evidence="5">
    <location>
        <begin position="203"/>
        <end position="243"/>
    </location>
</feature>
<keyword evidence="4" id="KW-0732">Signal</keyword>
<evidence type="ECO:0000256" key="1">
    <source>
        <dbReference type="ARBA" id="ARBA00022512"/>
    </source>
</evidence>
<dbReference type="GO" id="GO:0007155">
    <property type="term" value="P:cell adhesion"/>
    <property type="evidence" value="ECO:0007669"/>
    <property type="project" value="UniProtKB-KW"/>
</dbReference>
<protein>
    <submittedName>
        <fullName evidence="6">Chaplin</fullName>
    </submittedName>
</protein>
<organism evidence="6 7">
    <name type="scientific">Natronoglycomyces albus</name>
    <dbReference type="NCBI Taxonomy" id="2811108"/>
    <lineage>
        <taxon>Bacteria</taxon>
        <taxon>Bacillati</taxon>
        <taxon>Actinomycetota</taxon>
        <taxon>Actinomycetes</taxon>
        <taxon>Glycomycetales</taxon>
        <taxon>Glycomycetaceae</taxon>
        <taxon>Natronoglycomyces</taxon>
    </lineage>
</organism>
<feature type="domain" description="Chaplin" evidence="5">
    <location>
        <begin position="93"/>
        <end position="133"/>
    </location>
</feature>
<keyword evidence="3" id="KW-0034">Amyloid</keyword>
<keyword evidence="1" id="KW-0964">Secreted</keyword>